<name>A0A0M2V1B3_9BACT</name>
<keyword evidence="1" id="KW-0812">Transmembrane</keyword>
<feature type="transmembrane region" description="Helical" evidence="1">
    <location>
        <begin position="377"/>
        <end position="397"/>
    </location>
</feature>
<feature type="transmembrane region" description="Helical" evidence="1">
    <location>
        <begin position="12"/>
        <end position="30"/>
    </location>
</feature>
<evidence type="ECO:0000313" key="2">
    <source>
        <dbReference type="EMBL" id="KKO20946.1"/>
    </source>
</evidence>
<proteinExistence type="predicted"/>
<accession>A0A0M2V1B3</accession>
<gene>
    <name evidence="2" type="ORF">BROFUL_00326</name>
</gene>
<dbReference type="Proteomes" id="UP000034954">
    <property type="component" value="Unassembled WGS sequence"/>
</dbReference>
<feature type="transmembrane region" description="Helical" evidence="1">
    <location>
        <begin position="159"/>
        <end position="175"/>
    </location>
</feature>
<feature type="transmembrane region" description="Helical" evidence="1">
    <location>
        <begin position="89"/>
        <end position="110"/>
    </location>
</feature>
<protein>
    <recommendedName>
        <fullName evidence="4">O-Antigen ligase</fullName>
    </recommendedName>
</protein>
<comment type="caution">
    <text evidence="2">The sequence shown here is derived from an EMBL/GenBank/DDBJ whole genome shotgun (WGS) entry which is preliminary data.</text>
</comment>
<evidence type="ECO:0000256" key="1">
    <source>
        <dbReference type="SAM" id="Phobius"/>
    </source>
</evidence>
<dbReference type="EMBL" id="LAQJ01000040">
    <property type="protein sequence ID" value="KKO20946.1"/>
    <property type="molecule type" value="Genomic_DNA"/>
</dbReference>
<feature type="transmembrane region" description="Helical" evidence="1">
    <location>
        <begin position="122"/>
        <end position="139"/>
    </location>
</feature>
<keyword evidence="1" id="KW-0472">Membrane</keyword>
<reference evidence="2 3" key="1">
    <citation type="journal article" date="2013" name="BMC Microbiol.">
        <title>Identification of the type II cytochrome c maturation pathway in anammox bacteria by comparative genomics.</title>
        <authorList>
            <person name="Ferousi C."/>
            <person name="Speth D.R."/>
            <person name="Reimann J."/>
            <person name="Op den Camp H.J."/>
            <person name="Allen J.W."/>
            <person name="Keltjens J.T."/>
            <person name="Jetten M.S."/>
        </authorList>
    </citation>
    <scope>NUCLEOTIDE SEQUENCE [LARGE SCALE GENOMIC DNA]</scope>
    <source>
        <strain evidence="2">RU1</strain>
    </source>
</reference>
<sequence>MNIFAQKNLHTPVVILTILTFAMLPIYLLPSGGFQFVDVIIILLSLATLIAVNVSEIQIGIYLIGPFIPFVSWAVIVNSYYSMETISKGGYFLTLIQLIFGFYIVFLFSIVFNRIFSNPKGVFYLYWSLLVSCITPWLIEAKGGTVRNALSFNNPNQLAYYAILIISMLILINYANTETRNKKAMYWILNIIILIFSNVFVMVSVSRAGLAVIILLDIYLFYKLLGKYKKSFFVPVTMLVVTSIVIMQSDAVFNMKSLNDPTQTQYTQLMTKRFTNYDIKASLYKRILGHVKEQNKFEVILGRGGDKGRFGEISVGDSTTGQEAHNIITEIFDSYGMIGIVLFLGGSIFFFIRLGNFPYKWFFFMSLLLFNMLHNGIRFRCMWVSIALVSIVSFIIYKRQADKYYQLSELQPLNQNCKP</sequence>
<evidence type="ECO:0008006" key="4">
    <source>
        <dbReference type="Google" id="ProtNLM"/>
    </source>
</evidence>
<keyword evidence="3" id="KW-1185">Reference proteome</keyword>
<organism evidence="2 3">
    <name type="scientific">Candidatus Brocadia fulgida</name>
    <dbReference type="NCBI Taxonomy" id="380242"/>
    <lineage>
        <taxon>Bacteria</taxon>
        <taxon>Pseudomonadati</taxon>
        <taxon>Planctomycetota</taxon>
        <taxon>Candidatus Brocadiia</taxon>
        <taxon>Candidatus Brocadiales</taxon>
        <taxon>Candidatus Brocadiaceae</taxon>
        <taxon>Candidatus Brocadia</taxon>
    </lineage>
</organism>
<evidence type="ECO:0000313" key="3">
    <source>
        <dbReference type="Proteomes" id="UP000034954"/>
    </source>
</evidence>
<feature type="transmembrane region" description="Helical" evidence="1">
    <location>
        <begin position="232"/>
        <end position="253"/>
    </location>
</feature>
<feature type="transmembrane region" description="Helical" evidence="1">
    <location>
        <begin position="61"/>
        <end position="83"/>
    </location>
</feature>
<feature type="transmembrane region" description="Helical" evidence="1">
    <location>
        <begin position="335"/>
        <end position="357"/>
    </location>
</feature>
<feature type="transmembrane region" description="Helical" evidence="1">
    <location>
        <begin position="187"/>
        <end position="220"/>
    </location>
</feature>
<keyword evidence="1" id="KW-1133">Transmembrane helix</keyword>
<dbReference type="AlphaFoldDB" id="A0A0M2V1B3"/>
<feature type="transmembrane region" description="Helical" evidence="1">
    <location>
        <begin position="36"/>
        <end position="54"/>
    </location>
</feature>